<reference evidence="15" key="1">
    <citation type="submission" date="2025-08" db="UniProtKB">
        <authorList>
            <consortium name="RefSeq"/>
        </authorList>
    </citation>
    <scope>IDENTIFICATION</scope>
    <source>
        <tissue evidence="15">Whole blood</tissue>
    </source>
</reference>
<dbReference type="PROSITE" id="PS00162">
    <property type="entry name" value="ALPHA_CA_1"/>
    <property type="match status" value="1"/>
</dbReference>
<evidence type="ECO:0000259" key="13">
    <source>
        <dbReference type="PROSITE" id="PS51144"/>
    </source>
</evidence>
<evidence type="ECO:0000256" key="8">
    <source>
        <dbReference type="ARBA" id="ARBA00023180"/>
    </source>
</evidence>
<keyword evidence="8" id="KW-0325">Glycoprotein</keyword>
<name>A0A384CEY9_URSMA</name>
<dbReference type="InterPro" id="IPR001148">
    <property type="entry name" value="CA_dom"/>
</dbReference>
<dbReference type="SMART" id="SM01057">
    <property type="entry name" value="Carb_anhydrase"/>
    <property type="match status" value="1"/>
</dbReference>
<dbReference type="PANTHER" id="PTHR18952:SF110">
    <property type="entry name" value="CARBONIC ANHYDRASE 6"/>
    <property type="match status" value="1"/>
</dbReference>
<keyword evidence="7" id="KW-1015">Disulfide bond</keyword>
<comment type="subcellular location">
    <subcellularLocation>
        <location evidence="2">Secreted</location>
    </subcellularLocation>
</comment>
<accession>A0A384CEY9</accession>
<proteinExistence type="inferred from homology"/>
<dbReference type="GO" id="GO:0005615">
    <property type="term" value="C:extracellular space"/>
    <property type="evidence" value="ECO:0007669"/>
    <property type="project" value="TreeGrafter"/>
</dbReference>
<dbReference type="InterPro" id="IPR036398">
    <property type="entry name" value="CA_dom_sf"/>
</dbReference>
<dbReference type="SUPFAM" id="SSF51069">
    <property type="entry name" value="Carbonic anhydrase"/>
    <property type="match status" value="1"/>
</dbReference>
<dbReference type="GO" id="GO:0004089">
    <property type="term" value="F:carbonate dehydratase activity"/>
    <property type="evidence" value="ECO:0007669"/>
    <property type="project" value="UniProtKB-UniRule"/>
</dbReference>
<dbReference type="FunFam" id="3.10.200.10:FF:000003">
    <property type="entry name" value="Carbonic anhydrase 12"/>
    <property type="match status" value="1"/>
</dbReference>
<keyword evidence="12" id="KW-0732">Signal</keyword>
<keyword evidence="14" id="KW-1185">Reference proteome</keyword>
<evidence type="ECO:0000256" key="4">
    <source>
        <dbReference type="ARBA" id="ARBA00022525"/>
    </source>
</evidence>
<dbReference type="PANTHER" id="PTHR18952">
    <property type="entry name" value="CARBONIC ANHYDRASE"/>
    <property type="match status" value="1"/>
</dbReference>
<organism evidence="14 15">
    <name type="scientific">Ursus maritimus</name>
    <name type="common">Polar bear</name>
    <name type="synonym">Thalarctos maritimus</name>
    <dbReference type="NCBI Taxonomy" id="29073"/>
    <lineage>
        <taxon>Eukaryota</taxon>
        <taxon>Metazoa</taxon>
        <taxon>Chordata</taxon>
        <taxon>Craniata</taxon>
        <taxon>Vertebrata</taxon>
        <taxon>Euteleostomi</taxon>
        <taxon>Mammalia</taxon>
        <taxon>Eutheria</taxon>
        <taxon>Laurasiatheria</taxon>
        <taxon>Carnivora</taxon>
        <taxon>Caniformia</taxon>
        <taxon>Ursidae</taxon>
        <taxon>Ursus</taxon>
    </lineage>
</organism>
<dbReference type="InterPro" id="IPR018338">
    <property type="entry name" value="Carbonic_anhydrase_a-class_CS"/>
</dbReference>
<dbReference type="CTD" id="765"/>
<dbReference type="GO" id="GO:0008270">
    <property type="term" value="F:zinc ion binding"/>
    <property type="evidence" value="ECO:0007669"/>
    <property type="project" value="UniProtKB-UniRule"/>
</dbReference>
<evidence type="ECO:0000256" key="11">
    <source>
        <dbReference type="ARBA" id="ARBA00048348"/>
    </source>
</evidence>
<dbReference type="EC" id="4.2.1.1" evidence="12"/>
<dbReference type="Pfam" id="PF00194">
    <property type="entry name" value="Carb_anhydrase"/>
    <property type="match status" value="1"/>
</dbReference>
<evidence type="ECO:0000256" key="1">
    <source>
        <dbReference type="ARBA" id="ARBA00001947"/>
    </source>
</evidence>
<evidence type="ECO:0000256" key="3">
    <source>
        <dbReference type="ARBA" id="ARBA00010718"/>
    </source>
</evidence>
<gene>
    <name evidence="15" type="primary">CA6</name>
</gene>
<dbReference type="AlphaFoldDB" id="A0A384CEY9"/>
<dbReference type="RefSeq" id="XP_008692985.1">
    <property type="nucleotide sequence ID" value="XM_008694763.2"/>
</dbReference>
<keyword evidence="6 12" id="KW-0862">Zinc</keyword>
<protein>
    <recommendedName>
        <fullName evidence="12">Carbonic anhydrase</fullName>
        <ecNumber evidence="12">4.2.1.1</ecNumber>
    </recommendedName>
</protein>
<feature type="chain" id="PRO_5025099525" description="Carbonic anhydrase" evidence="12">
    <location>
        <begin position="18"/>
        <end position="264"/>
    </location>
</feature>
<feature type="signal peptide" evidence="12">
    <location>
        <begin position="1"/>
        <end position="17"/>
    </location>
</feature>
<evidence type="ECO:0000313" key="15">
    <source>
        <dbReference type="RefSeq" id="XP_008692985.1"/>
    </source>
</evidence>
<keyword evidence="4" id="KW-0964">Secreted</keyword>
<evidence type="ECO:0000256" key="2">
    <source>
        <dbReference type="ARBA" id="ARBA00004613"/>
    </source>
</evidence>
<comment type="catalytic activity">
    <reaction evidence="11 12">
        <text>hydrogencarbonate + H(+) = CO2 + H2O</text>
        <dbReference type="Rhea" id="RHEA:10748"/>
        <dbReference type="ChEBI" id="CHEBI:15377"/>
        <dbReference type="ChEBI" id="CHEBI:15378"/>
        <dbReference type="ChEBI" id="CHEBI:16526"/>
        <dbReference type="ChEBI" id="CHEBI:17544"/>
        <dbReference type="EC" id="4.2.1.1"/>
    </reaction>
</comment>
<feature type="domain" description="Alpha-carbonic anhydrase" evidence="13">
    <location>
        <begin position="1"/>
        <end position="218"/>
    </location>
</feature>
<dbReference type="OrthoDB" id="429145at2759"/>
<evidence type="ECO:0000313" key="14">
    <source>
        <dbReference type="Proteomes" id="UP000261680"/>
    </source>
</evidence>
<evidence type="ECO:0000256" key="6">
    <source>
        <dbReference type="ARBA" id="ARBA00022833"/>
    </source>
</evidence>
<comment type="cofactor">
    <cofactor evidence="1 12">
        <name>Zn(2+)</name>
        <dbReference type="ChEBI" id="CHEBI:29105"/>
    </cofactor>
</comment>
<evidence type="ECO:0000256" key="5">
    <source>
        <dbReference type="ARBA" id="ARBA00022723"/>
    </source>
</evidence>
<evidence type="ECO:0000256" key="12">
    <source>
        <dbReference type="RuleBase" id="RU367011"/>
    </source>
</evidence>
<evidence type="ECO:0000256" key="7">
    <source>
        <dbReference type="ARBA" id="ARBA00023157"/>
    </source>
</evidence>
<keyword evidence="9 12" id="KW-0456">Lyase</keyword>
<comment type="function">
    <text evidence="10">Reversible hydration of carbon dioxide. Its role in saliva is unknown.</text>
</comment>
<dbReference type="PROSITE" id="PS51144">
    <property type="entry name" value="ALPHA_CA_2"/>
    <property type="match status" value="1"/>
</dbReference>
<dbReference type="Proteomes" id="UP000261680">
    <property type="component" value="Unplaced"/>
</dbReference>
<dbReference type="GeneID" id="103666681"/>
<evidence type="ECO:0000256" key="10">
    <source>
        <dbReference type="ARBA" id="ARBA00025355"/>
    </source>
</evidence>
<dbReference type="Gene3D" id="3.10.200.10">
    <property type="entry name" value="Alpha carbonic anhydrase"/>
    <property type="match status" value="1"/>
</dbReference>
<dbReference type="InterPro" id="IPR023561">
    <property type="entry name" value="Carbonic_anhydrase_a-class"/>
</dbReference>
<evidence type="ECO:0000256" key="9">
    <source>
        <dbReference type="ARBA" id="ARBA00023239"/>
    </source>
</evidence>
<keyword evidence="5 12" id="KW-0479">Metal-binding</keyword>
<comment type="similarity">
    <text evidence="3 12">Belongs to the alpha-carbonic anhydrase family.</text>
</comment>
<sequence>MTALALLLALFFLGARAQHSSKWTYSVQISLPPTMRMTATDGTVYIAEQMHFHWGGASSEISGSEHTIDGIRFVAEIHIVHYNSKYESYAIAQSEPDGLAVLAALIKVKDYGENTYYSNFIAHLKDIRQPGQSTVLSGLDILDMLPENIHHYYSYWGSLTTPPCTENVHWFVLVHHVPLSSAQIWKLQNSIVDHENKTLHNDYRRTQPLNNRVVETNLMSLPNLRYNLGPEFQLYINKLDSKLEYLRRLIEKKNVKEKRYRRRA</sequence>